<evidence type="ECO:0000256" key="1">
    <source>
        <dbReference type="ARBA" id="ARBA00004141"/>
    </source>
</evidence>
<feature type="transmembrane region" description="Helical" evidence="7">
    <location>
        <begin position="353"/>
        <end position="372"/>
    </location>
</feature>
<protein>
    <recommendedName>
        <fullName evidence="8">Major facilitator superfamily (MFS) profile domain-containing protein</fullName>
    </recommendedName>
</protein>
<comment type="caution">
    <text evidence="9">The sequence shown here is derived from an EMBL/GenBank/DDBJ whole genome shotgun (WGS) entry which is preliminary data.</text>
</comment>
<dbReference type="InterPro" id="IPR020846">
    <property type="entry name" value="MFS_dom"/>
</dbReference>
<feature type="transmembrane region" description="Helical" evidence="7">
    <location>
        <begin position="265"/>
        <end position="285"/>
    </location>
</feature>
<evidence type="ECO:0000313" key="10">
    <source>
        <dbReference type="Proteomes" id="UP001159042"/>
    </source>
</evidence>
<dbReference type="FunFam" id="1.20.1250.20:FF:000003">
    <property type="entry name" value="Solute carrier family 17 member 3"/>
    <property type="match status" value="1"/>
</dbReference>
<dbReference type="InterPro" id="IPR011701">
    <property type="entry name" value="MFS"/>
</dbReference>
<evidence type="ECO:0000256" key="4">
    <source>
        <dbReference type="ARBA" id="ARBA00022847"/>
    </source>
</evidence>
<feature type="transmembrane region" description="Helical" evidence="7">
    <location>
        <begin position="467"/>
        <end position="486"/>
    </location>
</feature>
<evidence type="ECO:0000256" key="5">
    <source>
        <dbReference type="ARBA" id="ARBA00022989"/>
    </source>
</evidence>
<gene>
    <name evidence="9" type="ORF">NQ315_016006</name>
</gene>
<keyword evidence="6 7" id="KW-0472">Membrane</keyword>
<dbReference type="GO" id="GO:0006820">
    <property type="term" value="P:monoatomic anion transport"/>
    <property type="evidence" value="ECO:0007669"/>
    <property type="project" value="TreeGrafter"/>
</dbReference>
<evidence type="ECO:0000313" key="9">
    <source>
        <dbReference type="EMBL" id="KAJ8915031.1"/>
    </source>
</evidence>
<feature type="transmembrane region" description="Helical" evidence="7">
    <location>
        <begin position="292"/>
        <end position="312"/>
    </location>
</feature>
<organism evidence="9 10">
    <name type="scientific">Exocentrus adspersus</name>
    <dbReference type="NCBI Taxonomy" id="1586481"/>
    <lineage>
        <taxon>Eukaryota</taxon>
        <taxon>Metazoa</taxon>
        <taxon>Ecdysozoa</taxon>
        <taxon>Arthropoda</taxon>
        <taxon>Hexapoda</taxon>
        <taxon>Insecta</taxon>
        <taxon>Pterygota</taxon>
        <taxon>Neoptera</taxon>
        <taxon>Endopterygota</taxon>
        <taxon>Coleoptera</taxon>
        <taxon>Polyphaga</taxon>
        <taxon>Cucujiformia</taxon>
        <taxon>Chrysomeloidea</taxon>
        <taxon>Cerambycidae</taxon>
        <taxon>Lamiinae</taxon>
        <taxon>Acanthocinini</taxon>
        <taxon>Exocentrus</taxon>
    </lineage>
</organism>
<dbReference type="Proteomes" id="UP001159042">
    <property type="component" value="Unassembled WGS sequence"/>
</dbReference>
<evidence type="ECO:0000256" key="3">
    <source>
        <dbReference type="ARBA" id="ARBA00022692"/>
    </source>
</evidence>
<dbReference type="InterPro" id="IPR036259">
    <property type="entry name" value="MFS_trans_sf"/>
</dbReference>
<keyword evidence="3 7" id="KW-0812">Transmembrane</keyword>
<dbReference type="CDD" id="cd00117">
    <property type="entry name" value="TFP"/>
    <property type="match status" value="1"/>
</dbReference>
<dbReference type="GO" id="GO:0015293">
    <property type="term" value="F:symporter activity"/>
    <property type="evidence" value="ECO:0007669"/>
    <property type="project" value="UniProtKB-KW"/>
</dbReference>
<dbReference type="SUPFAM" id="SSF103473">
    <property type="entry name" value="MFS general substrate transporter"/>
    <property type="match status" value="1"/>
</dbReference>
<sequence>MLYFTGVDYYIVATSAVDTQQSRRIVALITANINVIDVGNSLDCYHCNITVLSSEYDETHPCQSKETLQKCQDPAVCLTGIYTYDYPSQPHTTTTMKTCYPNMAGRECEIFLQNIRNINNPVTANIDFRETCVTCTEDGCNQGPHETSTHPLPSSTTDKKAAVYLHACSFIGLVLLNTRWMVFKPLHCIYGKWVIPQRYVVMIMLNLALLNSYQLRVVMNIAMTEIVKPENDTLASYEDACPMYKFEQVDIKGGTYDWPSWIEAFILYAFYIGYFFTHLPAGWLADKIGARHVMGACMLASIILTLVVPVSITHGEYTAAIVLRAVLGIAQGPVYPVTASFLQSWAPATERDMIAGVVYAGGHMGAFTGNLFSEEKVKFAVPWLKIATSVPVWAAVASAFCHNYIYFTMVTDLPKYLKDILKFNVQSNAIFTAVPFLLLWLSVLFFSWLSKLIMNRGWCSMVLQRKIFSIAGILIPSMISLAAVYVGCSREGAITLYTISVMLNAPFYPGTMVNVNDLSRHYSGILMAWVNGLGGLAGILAPWVVGHVTPNALADGVLDIVRDKRR</sequence>
<feature type="transmembrane region" description="Helical" evidence="7">
    <location>
        <begin position="425"/>
        <end position="446"/>
    </location>
</feature>
<feature type="transmembrane region" description="Helical" evidence="7">
    <location>
        <begin position="492"/>
        <end position="510"/>
    </location>
</feature>
<dbReference type="GO" id="GO:0016020">
    <property type="term" value="C:membrane"/>
    <property type="evidence" value="ECO:0007669"/>
    <property type="project" value="UniProtKB-SubCell"/>
</dbReference>
<dbReference type="EMBL" id="JANEYG010000059">
    <property type="protein sequence ID" value="KAJ8915031.1"/>
    <property type="molecule type" value="Genomic_DNA"/>
</dbReference>
<feature type="transmembrane region" description="Helical" evidence="7">
    <location>
        <begin position="522"/>
        <end position="545"/>
    </location>
</feature>
<feature type="transmembrane region" description="Helical" evidence="7">
    <location>
        <begin position="161"/>
        <end position="178"/>
    </location>
</feature>
<dbReference type="Pfam" id="PF07690">
    <property type="entry name" value="MFS_1"/>
    <property type="match status" value="1"/>
</dbReference>
<name>A0AAV8VKZ8_9CUCU</name>
<evidence type="ECO:0000259" key="8">
    <source>
        <dbReference type="PROSITE" id="PS50850"/>
    </source>
</evidence>
<keyword evidence="5 7" id="KW-1133">Transmembrane helix</keyword>
<dbReference type="PANTHER" id="PTHR11662:SF415">
    <property type="entry name" value="AT30085P-RELATED"/>
    <property type="match status" value="1"/>
</dbReference>
<keyword evidence="4" id="KW-0769">Symport</keyword>
<dbReference type="PROSITE" id="PS50850">
    <property type="entry name" value="MFS"/>
    <property type="match status" value="1"/>
</dbReference>
<keyword evidence="10" id="KW-1185">Reference proteome</keyword>
<feature type="domain" description="Major facilitator superfamily (MFS) profile" evidence="8">
    <location>
        <begin position="200"/>
        <end position="566"/>
    </location>
</feature>
<dbReference type="PANTHER" id="PTHR11662">
    <property type="entry name" value="SOLUTE CARRIER FAMILY 17"/>
    <property type="match status" value="1"/>
</dbReference>
<feature type="transmembrane region" description="Helical" evidence="7">
    <location>
        <begin position="384"/>
        <end position="405"/>
    </location>
</feature>
<evidence type="ECO:0000256" key="7">
    <source>
        <dbReference type="SAM" id="Phobius"/>
    </source>
</evidence>
<evidence type="ECO:0000256" key="2">
    <source>
        <dbReference type="ARBA" id="ARBA00022448"/>
    </source>
</evidence>
<evidence type="ECO:0000256" key="6">
    <source>
        <dbReference type="ARBA" id="ARBA00023136"/>
    </source>
</evidence>
<dbReference type="Gene3D" id="1.20.1250.20">
    <property type="entry name" value="MFS general substrate transporter like domains"/>
    <property type="match status" value="2"/>
</dbReference>
<keyword evidence="2" id="KW-0813">Transport</keyword>
<dbReference type="AlphaFoldDB" id="A0AAV8VKZ8"/>
<accession>A0AAV8VKZ8</accession>
<feature type="transmembrane region" description="Helical" evidence="7">
    <location>
        <begin position="199"/>
        <end position="215"/>
    </location>
</feature>
<reference evidence="9 10" key="1">
    <citation type="journal article" date="2023" name="Insect Mol. Biol.">
        <title>Genome sequencing provides insights into the evolution of gene families encoding plant cell wall-degrading enzymes in longhorned beetles.</title>
        <authorList>
            <person name="Shin N.R."/>
            <person name="Okamura Y."/>
            <person name="Kirsch R."/>
            <person name="Pauchet Y."/>
        </authorList>
    </citation>
    <scope>NUCLEOTIDE SEQUENCE [LARGE SCALE GENOMIC DNA]</scope>
    <source>
        <strain evidence="9">EAD_L_NR</strain>
    </source>
</reference>
<proteinExistence type="predicted"/>
<comment type="subcellular location">
    <subcellularLocation>
        <location evidence="1">Membrane</location>
        <topology evidence="1">Multi-pass membrane protein</topology>
    </subcellularLocation>
</comment>
<dbReference type="InterPro" id="IPR050382">
    <property type="entry name" value="MFS_Na/Anion_cotransporter"/>
</dbReference>